<evidence type="ECO:0000256" key="5">
    <source>
        <dbReference type="HAMAP-Rule" id="MF_00378"/>
    </source>
</evidence>
<comment type="subcellular location">
    <subcellularLocation>
        <location evidence="5 6">Cytoplasm</location>
    </subcellularLocation>
</comment>
<evidence type="ECO:0000313" key="9">
    <source>
        <dbReference type="EMBL" id="MBP2024996.1"/>
    </source>
</evidence>
<evidence type="ECO:0000256" key="2">
    <source>
        <dbReference type="ARBA" id="ARBA00022722"/>
    </source>
</evidence>
<dbReference type="HAMAP" id="MF_00378">
    <property type="entry name" value="Exonuc_7_L"/>
    <property type="match status" value="1"/>
</dbReference>
<sequence length="484" mass="56203">MGAIKVQELNKYIKKYLSMDYILSDIEVEGEISNFKHHSNGNMYLSLKDEKAKVNGIIYYMDTKNIDFSPQDGDKVIVRGTVSIYERDASLNIYIREMKLKGLGDLHEKFLRLKESLFKEGLFDEDNKKKIPYFPRTVGVITSKTGAAIRDIINVLTRRNNSVNIIIYPANVQGDKASEQLKMGIKYFNENPVDVIILGRGGGGYEDLFAFNDEELAREIYKSNIPIISAVGHEIDFVISDFVSDLRAPTPSAAAEIVTMEKSELINSLNMSVNRMNQKVSKKIETKRSLLDNKKFILDNFLEEKIKDNLELLKLQKRLLDYNKPTINTYKLDLINKDKLLRKSFYNKIKSENNNLKNTFYDLNKAFENKYKYELLNFSFQGKRLMNNKPYKNFYKEKEQLENLKFLLDNNMKYMLNTKKLNLSTARKNLTNPVKSNVLIRDENNNIVSRAKGLKEKDNLRIIFEDGNIETLVNKVFLRRDTDE</sequence>
<dbReference type="Proteomes" id="UP001519306">
    <property type="component" value="Unassembled WGS sequence"/>
</dbReference>
<evidence type="ECO:0000256" key="6">
    <source>
        <dbReference type="RuleBase" id="RU004355"/>
    </source>
</evidence>
<dbReference type="GO" id="GO:0008855">
    <property type="term" value="F:exodeoxyribonuclease VII activity"/>
    <property type="evidence" value="ECO:0007669"/>
    <property type="project" value="UniProtKB-EC"/>
</dbReference>
<keyword evidence="1 5" id="KW-0963">Cytoplasm</keyword>
<dbReference type="InterPro" id="IPR020579">
    <property type="entry name" value="Exonuc_VII_lsu_C"/>
</dbReference>
<dbReference type="NCBIfam" id="TIGR00237">
    <property type="entry name" value="xseA"/>
    <property type="match status" value="1"/>
</dbReference>
<evidence type="ECO:0000313" key="10">
    <source>
        <dbReference type="Proteomes" id="UP001519306"/>
    </source>
</evidence>
<dbReference type="InterPro" id="IPR025824">
    <property type="entry name" value="OB-fold_nuc-bd_dom"/>
</dbReference>
<feature type="domain" description="OB-fold nucleic acid binding" evidence="8">
    <location>
        <begin position="5"/>
        <end position="98"/>
    </location>
</feature>
<dbReference type="Pfam" id="PF02601">
    <property type="entry name" value="Exonuc_VII_L"/>
    <property type="match status" value="1"/>
</dbReference>
<dbReference type="CDD" id="cd04489">
    <property type="entry name" value="ExoVII_LU_OBF"/>
    <property type="match status" value="1"/>
</dbReference>
<keyword evidence="2 5" id="KW-0540">Nuclease</keyword>
<name>A0ABS4KCK7_9FIRM</name>
<dbReference type="EC" id="3.1.11.6" evidence="5"/>
<keyword evidence="10" id="KW-1185">Reference proteome</keyword>
<dbReference type="InterPro" id="IPR003753">
    <property type="entry name" value="Exonuc_VII_L"/>
</dbReference>
<evidence type="ECO:0000256" key="4">
    <source>
        <dbReference type="ARBA" id="ARBA00022839"/>
    </source>
</evidence>
<protein>
    <recommendedName>
        <fullName evidence="5">Exodeoxyribonuclease 7 large subunit</fullName>
        <ecNumber evidence="5">3.1.11.6</ecNumber>
    </recommendedName>
    <alternativeName>
        <fullName evidence="5">Exodeoxyribonuclease VII large subunit</fullName>
        <shortName evidence="5">Exonuclease VII large subunit</shortName>
    </alternativeName>
</protein>
<evidence type="ECO:0000256" key="1">
    <source>
        <dbReference type="ARBA" id="ARBA00022490"/>
    </source>
</evidence>
<dbReference type="EMBL" id="JAGGLJ010000004">
    <property type="protein sequence ID" value="MBP2024996.1"/>
    <property type="molecule type" value="Genomic_DNA"/>
</dbReference>
<organism evidence="9 10">
    <name type="scientific">Peptoniphilus stercorisuis</name>
    <dbReference type="NCBI Taxonomy" id="1436965"/>
    <lineage>
        <taxon>Bacteria</taxon>
        <taxon>Bacillati</taxon>
        <taxon>Bacillota</taxon>
        <taxon>Tissierellia</taxon>
        <taxon>Tissierellales</taxon>
        <taxon>Peptoniphilaceae</taxon>
        <taxon>Peptoniphilus</taxon>
    </lineage>
</organism>
<comment type="subunit">
    <text evidence="5">Heterooligomer composed of large and small subunits.</text>
</comment>
<accession>A0ABS4KCK7</accession>
<feature type="domain" description="Exonuclease VII large subunit C-terminal" evidence="7">
    <location>
        <begin position="122"/>
        <end position="470"/>
    </location>
</feature>
<gene>
    <name evidence="5" type="primary">xseA</name>
    <name evidence="9" type="ORF">J2Z71_000521</name>
</gene>
<evidence type="ECO:0000256" key="3">
    <source>
        <dbReference type="ARBA" id="ARBA00022801"/>
    </source>
</evidence>
<dbReference type="RefSeq" id="WP_210060302.1">
    <property type="nucleotide sequence ID" value="NZ_JAGGLJ010000004.1"/>
</dbReference>
<dbReference type="PANTHER" id="PTHR30008:SF0">
    <property type="entry name" value="EXODEOXYRIBONUCLEASE 7 LARGE SUBUNIT"/>
    <property type="match status" value="1"/>
</dbReference>
<comment type="function">
    <text evidence="5">Bidirectionally degrades single-stranded DNA into large acid-insoluble oligonucleotides, which are then degraded further into small acid-soluble oligonucleotides.</text>
</comment>
<comment type="catalytic activity">
    <reaction evidence="5 6">
        <text>Exonucleolytic cleavage in either 5'- to 3'- or 3'- to 5'-direction to yield nucleoside 5'-phosphates.</text>
        <dbReference type="EC" id="3.1.11.6"/>
    </reaction>
</comment>
<evidence type="ECO:0000259" key="8">
    <source>
        <dbReference type="Pfam" id="PF13742"/>
    </source>
</evidence>
<evidence type="ECO:0000259" key="7">
    <source>
        <dbReference type="Pfam" id="PF02601"/>
    </source>
</evidence>
<comment type="similarity">
    <text evidence="5 6">Belongs to the XseA family.</text>
</comment>
<keyword evidence="4 5" id="KW-0269">Exonuclease</keyword>
<dbReference type="Pfam" id="PF13742">
    <property type="entry name" value="tRNA_anti_2"/>
    <property type="match status" value="1"/>
</dbReference>
<keyword evidence="3 5" id="KW-0378">Hydrolase</keyword>
<proteinExistence type="inferred from homology"/>
<reference evidence="9 10" key="1">
    <citation type="submission" date="2021-03" db="EMBL/GenBank/DDBJ databases">
        <title>Genomic Encyclopedia of Type Strains, Phase IV (KMG-IV): sequencing the most valuable type-strain genomes for metagenomic binning, comparative biology and taxonomic classification.</title>
        <authorList>
            <person name="Goeker M."/>
        </authorList>
    </citation>
    <scope>NUCLEOTIDE SEQUENCE [LARGE SCALE GENOMIC DNA]</scope>
    <source>
        <strain evidence="9 10">DSM 27563</strain>
    </source>
</reference>
<dbReference type="PANTHER" id="PTHR30008">
    <property type="entry name" value="EXODEOXYRIBONUCLEASE 7 LARGE SUBUNIT"/>
    <property type="match status" value="1"/>
</dbReference>
<comment type="caution">
    <text evidence="9">The sequence shown here is derived from an EMBL/GenBank/DDBJ whole genome shotgun (WGS) entry which is preliminary data.</text>
</comment>